<feature type="compositionally biased region" description="Basic residues" evidence="3">
    <location>
        <begin position="330"/>
        <end position="342"/>
    </location>
</feature>
<dbReference type="GO" id="GO:0006396">
    <property type="term" value="P:RNA processing"/>
    <property type="evidence" value="ECO:0007669"/>
    <property type="project" value="InterPro"/>
</dbReference>
<comment type="caution">
    <text evidence="7">The sequence shown here is derived from an EMBL/GenBank/DDBJ whole genome shotgun (WGS) entry which is preliminary data.</text>
</comment>
<proteinExistence type="predicted"/>
<feature type="domain" description="RRM" evidence="4">
    <location>
        <begin position="180"/>
        <end position="273"/>
    </location>
</feature>
<feature type="region of interest" description="Disordered" evidence="3">
    <location>
        <begin position="288"/>
        <end position="370"/>
    </location>
</feature>
<dbReference type="Pfam" id="PF04818">
    <property type="entry name" value="CID"/>
    <property type="match status" value="1"/>
</dbReference>
<feature type="region of interest" description="Disordered" evidence="3">
    <location>
        <begin position="37"/>
        <end position="61"/>
    </location>
</feature>
<evidence type="ECO:0000256" key="1">
    <source>
        <dbReference type="ARBA" id="ARBA00022884"/>
    </source>
</evidence>
<feature type="compositionally biased region" description="Acidic residues" evidence="3">
    <location>
        <begin position="662"/>
        <end position="692"/>
    </location>
</feature>
<dbReference type="SMART" id="SM00648">
    <property type="entry name" value="SWAP"/>
    <property type="match status" value="1"/>
</dbReference>
<dbReference type="OrthoDB" id="377209at2759"/>
<dbReference type="InterPro" id="IPR008942">
    <property type="entry name" value="ENTH_VHS"/>
</dbReference>
<feature type="compositionally biased region" description="Basic and acidic residues" evidence="3">
    <location>
        <begin position="644"/>
        <end position="656"/>
    </location>
</feature>
<dbReference type="Proteomes" id="UP000807469">
    <property type="component" value="Unassembled WGS sequence"/>
</dbReference>
<dbReference type="InterPro" id="IPR000504">
    <property type="entry name" value="RRM_dom"/>
</dbReference>
<feature type="domain" description="CID" evidence="6">
    <location>
        <begin position="460"/>
        <end position="605"/>
    </location>
</feature>
<feature type="compositionally biased region" description="Polar residues" evidence="3">
    <location>
        <begin position="112"/>
        <end position="124"/>
    </location>
</feature>
<dbReference type="InterPro" id="IPR035979">
    <property type="entry name" value="RBD_domain_sf"/>
</dbReference>
<dbReference type="InterPro" id="IPR035967">
    <property type="entry name" value="SWAP/Surp_sf"/>
</dbReference>
<feature type="compositionally biased region" description="Basic residues" evidence="3">
    <location>
        <begin position="290"/>
        <end position="300"/>
    </location>
</feature>
<dbReference type="SMART" id="SM00582">
    <property type="entry name" value="RPR"/>
    <property type="match status" value="1"/>
</dbReference>
<reference evidence="7" key="1">
    <citation type="submission" date="2020-11" db="EMBL/GenBank/DDBJ databases">
        <authorList>
            <consortium name="DOE Joint Genome Institute"/>
            <person name="Ahrendt S."/>
            <person name="Riley R."/>
            <person name="Andreopoulos W."/>
            <person name="Labutti K."/>
            <person name="Pangilinan J."/>
            <person name="Ruiz-Duenas F.J."/>
            <person name="Barrasa J.M."/>
            <person name="Sanchez-Garcia M."/>
            <person name="Camarero S."/>
            <person name="Miyauchi S."/>
            <person name="Serrano A."/>
            <person name="Linde D."/>
            <person name="Babiker R."/>
            <person name="Drula E."/>
            <person name="Ayuso-Fernandez I."/>
            <person name="Pacheco R."/>
            <person name="Padilla G."/>
            <person name="Ferreira P."/>
            <person name="Barriuso J."/>
            <person name="Kellner H."/>
            <person name="Castanera R."/>
            <person name="Alfaro M."/>
            <person name="Ramirez L."/>
            <person name="Pisabarro A.G."/>
            <person name="Kuo A."/>
            <person name="Tritt A."/>
            <person name="Lipzen A."/>
            <person name="He G."/>
            <person name="Yan M."/>
            <person name="Ng V."/>
            <person name="Cullen D."/>
            <person name="Martin F."/>
            <person name="Rosso M.-N."/>
            <person name="Henrissat B."/>
            <person name="Hibbett D."/>
            <person name="Martinez A.T."/>
            <person name="Grigoriev I.V."/>
        </authorList>
    </citation>
    <scope>NUCLEOTIDE SEQUENCE</scope>
    <source>
        <strain evidence="7">CIRM-BRFM 674</strain>
    </source>
</reference>
<evidence type="ECO:0000259" key="4">
    <source>
        <dbReference type="PROSITE" id="PS50102"/>
    </source>
</evidence>
<sequence>MDKTKSRLAAFFDNDEEDTSFLQKPVDDLKLSQYTAGNVRKSRREKEQEAAEAKKREEEASAAQAYAEFLDAFEGEEVNKKKGGSGFVRAESNLAYAPWVAPSERHHRPRATVQSPSPPASTSIKPKGKRAMDSFLEEIKKEQAEREAKYSRHGHGRSVTAMAAYDGQSGSKDRGDPQTTNLFVANLPVSVTEPGLGKFFARAGPVGSVKIMWPRSDMLPPPTADPSGNRRPKGTGLNGFVSFMTRRDAEEALRQFDGYDWQGSVLRVGWSKAVPIAAKPLYGLFSASNKNRHSHSRSRSRSYSPDRHRDRGGHHRSRRSRSPSYDRNRTRSPRRRRSYSRSRRYDSSNSPSSRRRHSRSPAHGVADDGEAVTDTFIRAVAAEVRGHDKKFEEILREREKSNPKYNFLLRRDHRRHAYYRGLIESEVPAKPAFDDEGYNSVYSSDSAEESEREQTKKSALGTAARQRFEAMLRSLTGKRGEIARCMTFSLEHAEAAHEVADIIVSSLLVDGTAVPRKVARLHLICDILHNSAAALPSAWKYRQEFQARLGIVFDHLANIYHSFPGRITADLFKKQITTIIDIWEDLIVFSPEFTSELRTRLEGAVISPDTAIVQEPVAQPSAVVAPSRFKTSFKTNTFQLASEAKQHEPGASRSDGEPMDVSSDEDNAADDLDGEPVESLDIDGIPVDDIDGEPAGSREADGASVDDIDGEPVENIDGEPVDDTTQDVDDLDGEPIVDDVDGLPVDNDINGTHTKHS</sequence>
<name>A0A9P6CWQ4_9AGAR</name>
<protein>
    <submittedName>
        <fullName evidence="7">Uncharacterized protein</fullName>
    </submittedName>
</protein>
<dbReference type="InterPro" id="IPR012677">
    <property type="entry name" value="Nucleotide-bd_a/b_plait_sf"/>
</dbReference>
<dbReference type="Gene3D" id="1.10.10.790">
    <property type="entry name" value="Surp module"/>
    <property type="match status" value="1"/>
</dbReference>
<feature type="region of interest" description="Disordered" evidence="3">
    <location>
        <begin position="217"/>
        <end position="238"/>
    </location>
</feature>
<dbReference type="EMBL" id="MU155169">
    <property type="protein sequence ID" value="KAF9482122.1"/>
    <property type="molecule type" value="Genomic_DNA"/>
</dbReference>
<evidence type="ECO:0000313" key="7">
    <source>
        <dbReference type="EMBL" id="KAF9482122.1"/>
    </source>
</evidence>
<evidence type="ECO:0000256" key="3">
    <source>
        <dbReference type="SAM" id="MobiDB-lite"/>
    </source>
</evidence>
<dbReference type="PROSITE" id="PS50102">
    <property type="entry name" value="RRM"/>
    <property type="match status" value="1"/>
</dbReference>
<feature type="region of interest" description="Disordered" evidence="3">
    <location>
        <begin position="640"/>
        <end position="757"/>
    </location>
</feature>
<dbReference type="PANTHER" id="PTHR23140">
    <property type="entry name" value="RNA PROCESSING PROTEIN LD23810P"/>
    <property type="match status" value="1"/>
</dbReference>
<evidence type="ECO:0000313" key="8">
    <source>
        <dbReference type="Proteomes" id="UP000807469"/>
    </source>
</evidence>
<dbReference type="PROSITE" id="PS50128">
    <property type="entry name" value="SURP"/>
    <property type="match status" value="1"/>
</dbReference>
<dbReference type="InterPro" id="IPR006569">
    <property type="entry name" value="CID_dom"/>
</dbReference>
<dbReference type="InterPro" id="IPR051485">
    <property type="entry name" value="SR-CTD_assoc_factor"/>
</dbReference>
<evidence type="ECO:0000259" key="5">
    <source>
        <dbReference type="PROSITE" id="PS50128"/>
    </source>
</evidence>
<feature type="region of interest" description="Disordered" evidence="3">
    <location>
        <begin position="434"/>
        <end position="460"/>
    </location>
</feature>
<dbReference type="AlphaFoldDB" id="A0A9P6CWQ4"/>
<dbReference type="SUPFAM" id="SSF109905">
    <property type="entry name" value="Surp module (SWAP domain)"/>
    <property type="match status" value="1"/>
</dbReference>
<feature type="compositionally biased region" description="Basic and acidic residues" evidence="3">
    <location>
        <begin position="44"/>
        <end position="59"/>
    </location>
</feature>
<dbReference type="SUPFAM" id="SSF54928">
    <property type="entry name" value="RNA-binding domain, RBD"/>
    <property type="match status" value="1"/>
</dbReference>
<gene>
    <name evidence="7" type="ORF">BDN70DRAFT_802067</name>
</gene>
<dbReference type="GO" id="GO:0005634">
    <property type="term" value="C:nucleus"/>
    <property type="evidence" value="ECO:0007669"/>
    <property type="project" value="TreeGrafter"/>
</dbReference>
<accession>A0A9P6CWQ4</accession>
<dbReference type="Pfam" id="PF01805">
    <property type="entry name" value="Surp"/>
    <property type="match status" value="1"/>
</dbReference>
<feature type="compositionally biased region" description="Acidic residues" evidence="3">
    <location>
        <begin position="704"/>
        <end position="741"/>
    </location>
</feature>
<dbReference type="Gene3D" id="3.30.70.330">
    <property type="match status" value="1"/>
</dbReference>
<evidence type="ECO:0000256" key="2">
    <source>
        <dbReference type="PROSITE-ProRule" id="PRU00176"/>
    </source>
</evidence>
<dbReference type="Gene3D" id="1.25.40.90">
    <property type="match status" value="1"/>
</dbReference>
<dbReference type="SMART" id="SM00360">
    <property type="entry name" value="RRM"/>
    <property type="match status" value="1"/>
</dbReference>
<feature type="domain" description="SURP motif" evidence="5">
    <location>
        <begin position="376"/>
        <end position="419"/>
    </location>
</feature>
<keyword evidence="8" id="KW-1185">Reference proteome</keyword>
<dbReference type="GO" id="GO:0003723">
    <property type="term" value="F:RNA binding"/>
    <property type="evidence" value="ECO:0007669"/>
    <property type="project" value="UniProtKB-UniRule"/>
</dbReference>
<keyword evidence="1 2" id="KW-0694">RNA-binding</keyword>
<feature type="compositionally biased region" description="Basic residues" evidence="3">
    <location>
        <begin position="310"/>
        <end position="321"/>
    </location>
</feature>
<evidence type="ECO:0000259" key="6">
    <source>
        <dbReference type="PROSITE" id="PS51391"/>
    </source>
</evidence>
<dbReference type="PROSITE" id="PS51391">
    <property type="entry name" value="CID"/>
    <property type="match status" value="1"/>
</dbReference>
<organism evidence="7 8">
    <name type="scientific">Pholiota conissans</name>
    <dbReference type="NCBI Taxonomy" id="109636"/>
    <lineage>
        <taxon>Eukaryota</taxon>
        <taxon>Fungi</taxon>
        <taxon>Dikarya</taxon>
        <taxon>Basidiomycota</taxon>
        <taxon>Agaricomycotina</taxon>
        <taxon>Agaricomycetes</taxon>
        <taxon>Agaricomycetidae</taxon>
        <taxon>Agaricales</taxon>
        <taxon>Agaricineae</taxon>
        <taxon>Strophariaceae</taxon>
        <taxon>Pholiota</taxon>
    </lineage>
</organism>
<dbReference type="InterPro" id="IPR000061">
    <property type="entry name" value="Surp"/>
</dbReference>
<dbReference type="PANTHER" id="PTHR23140:SF0">
    <property type="entry name" value="U2 SNRNP-ASSOCIATED SURP MOTIF-CONTAINING PROTEIN"/>
    <property type="match status" value="1"/>
</dbReference>
<feature type="region of interest" description="Disordered" evidence="3">
    <location>
        <begin position="99"/>
        <end position="129"/>
    </location>
</feature>